<dbReference type="InterPro" id="IPR015797">
    <property type="entry name" value="NUDIX_hydrolase-like_dom_sf"/>
</dbReference>
<keyword evidence="4" id="KW-0460">Magnesium</keyword>
<feature type="domain" description="Nudix hydrolase" evidence="7">
    <location>
        <begin position="67"/>
        <end position="215"/>
    </location>
</feature>
<dbReference type="PROSITE" id="PS00893">
    <property type="entry name" value="NUDIX_BOX"/>
    <property type="match status" value="1"/>
</dbReference>
<evidence type="ECO:0000259" key="7">
    <source>
        <dbReference type="PROSITE" id="PS51462"/>
    </source>
</evidence>
<evidence type="ECO:0000256" key="4">
    <source>
        <dbReference type="ARBA" id="ARBA00022842"/>
    </source>
</evidence>
<dbReference type="SMART" id="SM00316">
    <property type="entry name" value="S1"/>
    <property type="match status" value="1"/>
</dbReference>
<evidence type="ECO:0000256" key="2">
    <source>
        <dbReference type="ARBA" id="ARBA00005582"/>
    </source>
</evidence>
<evidence type="ECO:0000313" key="9">
    <source>
        <dbReference type="Proteomes" id="UP000609879"/>
    </source>
</evidence>
<proteinExistence type="inferred from homology"/>
<sequence>MGTRRAGEVVPGRVTKVLSVGVVVWIGDGAEGVIRERATGRFEPGEVVMVEIAEVEGRRIALRATGERVPRAVAVVVDGSRVLLIKRFLRQKHNCVMCEDAGRQGEACLGHHYAVLPGGHVEPGETAAEAAVRELHEETTLRATAGPLLWSGRHNGRAAHYFLMTDVEGVPVLSGQEAADHNADNSFELLWATADEFATLGLHPAEVRVPLTELLGP</sequence>
<reference evidence="8 9" key="1">
    <citation type="submission" date="2021-01" db="EMBL/GenBank/DDBJ databases">
        <title>Whole genome shotgun sequence of Actinoplanes deccanensis NBRC 13994.</title>
        <authorList>
            <person name="Komaki H."/>
            <person name="Tamura T."/>
        </authorList>
    </citation>
    <scope>NUCLEOTIDE SEQUENCE [LARGE SCALE GENOMIC DNA]</scope>
    <source>
        <strain evidence="8 9">NBRC 13994</strain>
    </source>
</reference>
<organism evidence="8 9">
    <name type="scientific">Paractinoplanes deccanensis</name>
    <dbReference type="NCBI Taxonomy" id="113561"/>
    <lineage>
        <taxon>Bacteria</taxon>
        <taxon>Bacillati</taxon>
        <taxon>Actinomycetota</taxon>
        <taxon>Actinomycetes</taxon>
        <taxon>Micromonosporales</taxon>
        <taxon>Micromonosporaceae</taxon>
        <taxon>Paractinoplanes</taxon>
    </lineage>
</organism>
<dbReference type="EMBL" id="BOMI01000114">
    <property type="protein sequence ID" value="GID77057.1"/>
    <property type="molecule type" value="Genomic_DNA"/>
</dbReference>
<comment type="caution">
    <text evidence="8">The sequence shown here is derived from an EMBL/GenBank/DDBJ whole genome shotgun (WGS) entry which is preliminary data.</text>
</comment>
<dbReference type="PRINTS" id="PR00502">
    <property type="entry name" value="NUDIXFAMILY"/>
</dbReference>
<dbReference type="SUPFAM" id="SSF50249">
    <property type="entry name" value="Nucleic acid-binding proteins"/>
    <property type="match status" value="1"/>
</dbReference>
<dbReference type="PROSITE" id="PS50126">
    <property type="entry name" value="S1"/>
    <property type="match status" value="1"/>
</dbReference>
<dbReference type="Gene3D" id="3.90.79.10">
    <property type="entry name" value="Nucleoside Triphosphate Pyrophosphohydrolase"/>
    <property type="match status" value="1"/>
</dbReference>
<dbReference type="RefSeq" id="WP_239169134.1">
    <property type="nucleotide sequence ID" value="NZ_BAAABO010000020.1"/>
</dbReference>
<dbReference type="CDD" id="cd00164">
    <property type="entry name" value="S1_like"/>
    <property type="match status" value="1"/>
</dbReference>
<keyword evidence="3 5" id="KW-0378">Hydrolase</keyword>
<keyword evidence="9" id="KW-1185">Reference proteome</keyword>
<dbReference type="InterPro" id="IPR020476">
    <property type="entry name" value="Nudix_hydrolase"/>
</dbReference>
<gene>
    <name evidence="8" type="ORF">Ade02nite_56980</name>
</gene>
<comment type="cofactor">
    <cofactor evidence="1">
        <name>Mg(2+)</name>
        <dbReference type="ChEBI" id="CHEBI:18420"/>
    </cofactor>
</comment>
<name>A0ABQ3YAK3_9ACTN</name>
<dbReference type="Proteomes" id="UP000609879">
    <property type="component" value="Unassembled WGS sequence"/>
</dbReference>
<evidence type="ECO:0000256" key="3">
    <source>
        <dbReference type="ARBA" id="ARBA00022801"/>
    </source>
</evidence>
<dbReference type="InterPro" id="IPR000086">
    <property type="entry name" value="NUDIX_hydrolase_dom"/>
</dbReference>
<feature type="domain" description="S1 motif" evidence="6">
    <location>
        <begin position="7"/>
        <end position="65"/>
    </location>
</feature>
<dbReference type="Pfam" id="PF00293">
    <property type="entry name" value="NUDIX"/>
    <property type="match status" value="1"/>
</dbReference>
<dbReference type="PANTHER" id="PTHR43046:SF12">
    <property type="entry name" value="GDP-MANNOSE MANNOSYL HYDROLASE"/>
    <property type="match status" value="1"/>
</dbReference>
<comment type="similarity">
    <text evidence="2 5">Belongs to the Nudix hydrolase family.</text>
</comment>
<evidence type="ECO:0000256" key="1">
    <source>
        <dbReference type="ARBA" id="ARBA00001946"/>
    </source>
</evidence>
<dbReference type="InterPro" id="IPR012340">
    <property type="entry name" value="NA-bd_OB-fold"/>
</dbReference>
<dbReference type="PROSITE" id="PS51462">
    <property type="entry name" value="NUDIX"/>
    <property type="match status" value="1"/>
</dbReference>
<evidence type="ECO:0000259" key="6">
    <source>
        <dbReference type="PROSITE" id="PS50126"/>
    </source>
</evidence>
<accession>A0ABQ3YAK3</accession>
<evidence type="ECO:0008006" key="10">
    <source>
        <dbReference type="Google" id="ProtNLM"/>
    </source>
</evidence>
<dbReference type="InterPro" id="IPR020084">
    <property type="entry name" value="NUDIX_hydrolase_CS"/>
</dbReference>
<dbReference type="PANTHER" id="PTHR43046">
    <property type="entry name" value="GDP-MANNOSE MANNOSYL HYDROLASE"/>
    <property type="match status" value="1"/>
</dbReference>
<evidence type="ECO:0000256" key="5">
    <source>
        <dbReference type="RuleBase" id="RU003476"/>
    </source>
</evidence>
<evidence type="ECO:0000313" key="8">
    <source>
        <dbReference type="EMBL" id="GID77057.1"/>
    </source>
</evidence>
<dbReference type="SUPFAM" id="SSF55811">
    <property type="entry name" value="Nudix"/>
    <property type="match status" value="1"/>
</dbReference>
<protein>
    <recommendedName>
        <fullName evidence="10">NUDIX domain-containing protein</fullName>
    </recommendedName>
</protein>
<dbReference type="InterPro" id="IPR003029">
    <property type="entry name" value="S1_domain"/>
</dbReference>